<dbReference type="OrthoDB" id="37081at2"/>
<organism evidence="1 2">
    <name type="scientific">Capsulimonas corticalis</name>
    <dbReference type="NCBI Taxonomy" id="2219043"/>
    <lineage>
        <taxon>Bacteria</taxon>
        <taxon>Bacillati</taxon>
        <taxon>Armatimonadota</taxon>
        <taxon>Armatimonadia</taxon>
        <taxon>Capsulimonadales</taxon>
        <taxon>Capsulimonadaceae</taxon>
        <taxon>Capsulimonas</taxon>
    </lineage>
</organism>
<dbReference type="InterPro" id="IPR010982">
    <property type="entry name" value="Lambda_DNA-bd_dom_sf"/>
</dbReference>
<sequence length="333" mass="36473">MAVSIRDVASRAGVSFTTVSKVLNERPGDRTAPETRLRVVQAAQELGYRPNAVAQSLRSRTTDIIGFYTGLISLDIMDPFHGAVLNGLQHGCEEHHKDLLIHRKFFGDSPEEIYKDLSNRKVDGIVLPSGCDDEIVQRLKASSFPAVGLAAPDAGLSSVYVDSVHGFRLVAAHLAEKGHRRVLYRTQRRDPEIKIEDSERRCHAFAAASAAYGMEVLVTEAPEDGVVTEEEKSLLLAPPSKRPTAVACWNDRYAHQMMTFCRRHGLQTPGDLAVAGFDGFTLPYDPAYQLTTVRAPWEECARTAIGLVVTMTGGNPVPDETVLPVELIHGDTT</sequence>
<keyword evidence="2" id="KW-1185">Reference proteome</keyword>
<proteinExistence type="predicted"/>
<dbReference type="PROSITE" id="PS50932">
    <property type="entry name" value="HTH_LACI_2"/>
    <property type="match status" value="1"/>
</dbReference>
<dbReference type="KEGG" id="ccot:CCAX7_25600"/>
<reference evidence="1 2" key="1">
    <citation type="journal article" date="2019" name="Int. J. Syst. Evol. Microbiol.">
        <title>Capsulimonas corticalis gen. nov., sp. nov., an aerobic capsulated bacterium, of a novel bacterial order, Capsulimonadales ord. nov., of the class Armatimonadia of the phylum Armatimonadetes.</title>
        <authorList>
            <person name="Li J."/>
            <person name="Kudo C."/>
            <person name="Tonouchi A."/>
        </authorList>
    </citation>
    <scope>NUCLEOTIDE SEQUENCE [LARGE SCALE GENOMIC DNA]</scope>
    <source>
        <strain evidence="1 2">AX-7</strain>
    </source>
</reference>
<dbReference type="EMBL" id="AP025739">
    <property type="protein sequence ID" value="BDI30509.1"/>
    <property type="molecule type" value="Genomic_DNA"/>
</dbReference>
<dbReference type="Pfam" id="PF13377">
    <property type="entry name" value="Peripla_BP_3"/>
    <property type="match status" value="1"/>
</dbReference>
<dbReference type="SUPFAM" id="SSF47413">
    <property type="entry name" value="lambda repressor-like DNA-binding domains"/>
    <property type="match status" value="1"/>
</dbReference>
<dbReference type="Gene3D" id="1.10.260.40">
    <property type="entry name" value="lambda repressor-like DNA-binding domains"/>
    <property type="match status" value="1"/>
</dbReference>
<dbReference type="PANTHER" id="PTHR30146">
    <property type="entry name" value="LACI-RELATED TRANSCRIPTIONAL REPRESSOR"/>
    <property type="match status" value="1"/>
</dbReference>
<dbReference type="RefSeq" id="WP_119321458.1">
    <property type="nucleotide sequence ID" value="NZ_AP025739.1"/>
</dbReference>
<dbReference type="InterPro" id="IPR000843">
    <property type="entry name" value="HTH_LacI"/>
</dbReference>
<dbReference type="Pfam" id="PF00356">
    <property type="entry name" value="LacI"/>
    <property type="match status" value="1"/>
</dbReference>
<dbReference type="SUPFAM" id="SSF53822">
    <property type="entry name" value="Periplasmic binding protein-like I"/>
    <property type="match status" value="1"/>
</dbReference>
<dbReference type="GO" id="GO:0000976">
    <property type="term" value="F:transcription cis-regulatory region binding"/>
    <property type="evidence" value="ECO:0007669"/>
    <property type="project" value="TreeGrafter"/>
</dbReference>
<name>A0A402CVR9_9BACT</name>
<dbReference type="Gene3D" id="3.40.50.2300">
    <property type="match status" value="2"/>
</dbReference>
<dbReference type="CDD" id="cd06267">
    <property type="entry name" value="PBP1_LacI_sugar_binding-like"/>
    <property type="match status" value="1"/>
</dbReference>
<dbReference type="PROSITE" id="PS00356">
    <property type="entry name" value="HTH_LACI_1"/>
    <property type="match status" value="1"/>
</dbReference>
<dbReference type="AlphaFoldDB" id="A0A402CVR9"/>
<dbReference type="Proteomes" id="UP000287394">
    <property type="component" value="Chromosome"/>
</dbReference>
<protein>
    <submittedName>
        <fullName evidence="1">LacI family transcriptional regulator</fullName>
    </submittedName>
</protein>
<dbReference type="CDD" id="cd01392">
    <property type="entry name" value="HTH_LacI"/>
    <property type="match status" value="1"/>
</dbReference>
<dbReference type="InterPro" id="IPR028082">
    <property type="entry name" value="Peripla_BP_I"/>
</dbReference>
<accession>A0A402CVR9</accession>
<dbReference type="GO" id="GO:0003700">
    <property type="term" value="F:DNA-binding transcription factor activity"/>
    <property type="evidence" value="ECO:0007669"/>
    <property type="project" value="TreeGrafter"/>
</dbReference>
<evidence type="ECO:0000313" key="1">
    <source>
        <dbReference type="EMBL" id="BDI30509.1"/>
    </source>
</evidence>
<dbReference type="SMART" id="SM00354">
    <property type="entry name" value="HTH_LACI"/>
    <property type="match status" value="1"/>
</dbReference>
<dbReference type="InterPro" id="IPR046335">
    <property type="entry name" value="LacI/GalR-like_sensor"/>
</dbReference>
<dbReference type="PANTHER" id="PTHR30146:SF109">
    <property type="entry name" value="HTH-TYPE TRANSCRIPTIONAL REGULATOR GALS"/>
    <property type="match status" value="1"/>
</dbReference>
<gene>
    <name evidence="1" type="ORF">CCAX7_25600</name>
</gene>
<evidence type="ECO:0000313" key="2">
    <source>
        <dbReference type="Proteomes" id="UP000287394"/>
    </source>
</evidence>